<keyword evidence="3" id="KW-1185">Reference proteome</keyword>
<gene>
    <name evidence="2" type="ORF">CKAN_02718400</name>
</gene>
<dbReference type="Proteomes" id="UP000283530">
    <property type="component" value="Unassembled WGS sequence"/>
</dbReference>
<dbReference type="AlphaFoldDB" id="A0A443Q3Y2"/>
<organism evidence="2 3">
    <name type="scientific">Cinnamomum micranthum f. kanehirae</name>
    <dbReference type="NCBI Taxonomy" id="337451"/>
    <lineage>
        <taxon>Eukaryota</taxon>
        <taxon>Viridiplantae</taxon>
        <taxon>Streptophyta</taxon>
        <taxon>Embryophyta</taxon>
        <taxon>Tracheophyta</taxon>
        <taxon>Spermatophyta</taxon>
        <taxon>Magnoliopsida</taxon>
        <taxon>Magnoliidae</taxon>
        <taxon>Laurales</taxon>
        <taxon>Lauraceae</taxon>
        <taxon>Cinnamomum</taxon>
    </lineage>
</organism>
<evidence type="ECO:0000313" key="3">
    <source>
        <dbReference type="Proteomes" id="UP000283530"/>
    </source>
</evidence>
<feature type="compositionally biased region" description="Basic residues" evidence="1">
    <location>
        <begin position="102"/>
        <end position="130"/>
    </location>
</feature>
<proteinExistence type="predicted"/>
<dbReference type="STRING" id="337451.A0A443Q3Y2"/>
<dbReference type="EMBL" id="QPKB01000024">
    <property type="protein sequence ID" value="RWR97731.1"/>
    <property type="molecule type" value="Genomic_DNA"/>
</dbReference>
<protein>
    <submittedName>
        <fullName evidence="2">NADH dehydrogenase subunit 2</fullName>
    </submittedName>
</protein>
<feature type="region of interest" description="Disordered" evidence="1">
    <location>
        <begin position="56"/>
        <end position="130"/>
    </location>
</feature>
<feature type="compositionally biased region" description="Basic and acidic residues" evidence="1">
    <location>
        <begin position="56"/>
        <end position="77"/>
    </location>
</feature>
<dbReference type="OrthoDB" id="1643107at2759"/>
<evidence type="ECO:0000313" key="2">
    <source>
        <dbReference type="EMBL" id="RWR97731.1"/>
    </source>
</evidence>
<accession>A0A443Q3Y2</accession>
<name>A0A443Q3Y2_9MAGN</name>
<comment type="caution">
    <text evidence="2">The sequence shown here is derived from an EMBL/GenBank/DDBJ whole genome shotgun (WGS) entry which is preliminary data.</text>
</comment>
<feature type="compositionally biased region" description="Basic and acidic residues" evidence="1">
    <location>
        <begin position="91"/>
        <end position="100"/>
    </location>
</feature>
<reference evidence="2 3" key="1">
    <citation type="journal article" date="2019" name="Nat. Plants">
        <title>Stout camphor tree genome fills gaps in understanding of flowering plant genome evolution.</title>
        <authorList>
            <person name="Chaw S.M."/>
            <person name="Liu Y.C."/>
            <person name="Wu Y.W."/>
            <person name="Wang H.Y."/>
            <person name="Lin C.I."/>
            <person name="Wu C.S."/>
            <person name="Ke H.M."/>
            <person name="Chang L.Y."/>
            <person name="Hsu C.Y."/>
            <person name="Yang H.T."/>
            <person name="Sudianto E."/>
            <person name="Hsu M.H."/>
            <person name="Wu K.P."/>
            <person name="Wang L.N."/>
            <person name="Leebens-Mack J.H."/>
            <person name="Tsai I.J."/>
        </authorList>
    </citation>
    <scope>NUCLEOTIDE SEQUENCE [LARGE SCALE GENOMIC DNA]</scope>
    <source>
        <strain evidence="3">cv. Chaw 1501</strain>
        <tissue evidence="2">Young leaves</tissue>
    </source>
</reference>
<sequence length="203" mass="23528">MGMHATKERVESDTSTVYSISLYESTITTRDEPGFGELKLALGVIGLPVTARDRAPRRLLERREPGRASIQKDEGKEVTNSPSHWGRKTNRHLDNGEVHPNRPMKNKRRAKRQWRAKRMRNGHGEKKKVWRRSSRAHSLRFLGPKQCTKRMFFDTPRTWILYEPMDRDKSLLLAMTSSFITSSFPYPSPLFSVTHQMALSSYL</sequence>
<evidence type="ECO:0000256" key="1">
    <source>
        <dbReference type="SAM" id="MobiDB-lite"/>
    </source>
</evidence>